<dbReference type="InterPro" id="IPR005158">
    <property type="entry name" value="BTAD"/>
</dbReference>
<dbReference type="InterPro" id="IPR001867">
    <property type="entry name" value="OmpR/PhoB-type_DNA-bd"/>
</dbReference>
<feature type="domain" description="OmpR/PhoB-type" evidence="6">
    <location>
        <begin position="755"/>
        <end position="832"/>
    </location>
</feature>
<evidence type="ECO:0000259" key="6">
    <source>
        <dbReference type="SMART" id="SM00862"/>
    </source>
</evidence>
<keyword evidence="5" id="KW-0812">Transmembrane</keyword>
<evidence type="ECO:0000256" key="4">
    <source>
        <dbReference type="SAM" id="MobiDB-lite"/>
    </source>
</evidence>
<feature type="transmembrane region" description="Helical" evidence="5">
    <location>
        <begin position="130"/>
        <end position="147"/>
    </location>
</feature>
<keyword evidence="5" id="KW-1133">Transmembrane helix</keyword>
<keyword evidence="3" id="KW-0804">Transcription</keyword>
<evidence type="ECO:0000256" key="5">
    <source>
        <dbReference type="SAM" id="Phobius"/>
    </source>
</evidence>
<dbReference type="InterPro" id="IPR051677">
    <property type="entry name" value="AfsR-DnrI-RedD_regulator"/>
</dbReference>
<protein>
    <submittedName>
        <fullName evidence="8">DNA-binding SARP family transcriptional activator</fullName>
    </submittedName>
</protein>
<evidence type="ECO:0000256" key="1">
    <source>
        <dbReference type="ARBA" id="ARBA00023015"/>
    </source>
</evidence>
<reference evidence="8 9" key="1">
    <citation type="submission" date="2020-08" db="EMBL/GenBank/DDBJ databases">
        <title>Sequencing the genomes of 1000 actinobacteria strains.</title>
        <authorList>
            <person name="Klenk H.-P."/>
        </authorList>
    </citation>
    <scope>NUCLEOTIDE SEQUENCE [LARGE SCALE GENOMIC DNA]</scope>
    <source>
        <strain evidence="8 9">DSM 45584</strain>
    </source>
</reference>
<dbReference type="RefSeq" id="WP_184728377.1">
    <property type="nucleotide sequence ID" value="NZ_JACHIW010000001.1"/>
</dbReference>
<dbReference type="InterPro" id="IPR036779">
    <property type="entry name" value="LysM_dom_sf"/>
</dbReference>
<keyword evidence="9" id="KW-1185">Reference proteome</keyword>
<dbReference type="GO" id="GO:0006355">
    <property type="term" value="P:regulation of DNA-templated transcription"/>
    <property type="evidence" value="ECO:0007669"/>
    <property type="project" value="InterPro"/>
</dbReference>
<dbReference type="CDD" id="cd00118">
    <property type="entry name" value="LysM"/>
    <property type="match status" value="1"/>
</dbReference>
<dbReference type="PANTHER" id="PTHR35807:SF1">
    <property type="entry name" value="TRANSCRIPTIONAL REGULATOR REDD"/>
    <property type="match status" value="1"/>
</dbReference>
<dbReference type="GO" id="GO:0003677">
    <property type="term" value="F:DNA binding"/>
    <property type="evidence" value="ECO:0007669"/>
    <property type="project" value="UniProtKB-KW"/>
</dbReference>
<dbReference type="EMBL" id="JACHIW010000001">
    <property type="protein sequence ID" value="MBB5157453.1"/>
    <property type="molecule type" value="Genomic_DNA"/>
</dbReference>
<evidence type="ECO:0000313" key="9">
    <source>
        <dbReference type="Proteomes" id="UP000584374"/>
    </source>
</evidence>
<evidence type="ECO:0000259" key="7">
    <source>
        <dbReference type="SMART" id="SM01043"/>
    </source>
</evidence>
<dbReference type="PANTHER" id="PTHR35807">
    <property type="entry name" value="TRANSCRIPTIONAL REGULATOR REDD-RELATED"/>
    <property type="match status" value="1"/>
</dbReference>
<feature type="region of interest" description="Disordered" evidence="4">
    <location>
        <begin position="656"/>
        <end position="679"/>
    </location>
</feature>
<organism evidence="8 9">
    <name type="scientific">Saccharopolyspora phatthalungensis</name>
    <dbReference type="NCBI Taxonomy" id="664693"/>
    <lineage>
        <taxon>Bacteria</taxon>
        <taxon>Bacillati</taxon>
        <taxon>Actinomycetota</taxon>
        <taxon>Actinomycetes</taxon>
        <taxon>Pseudonocardiales</taxon>
        <taxon>Pseudonocardiaceae</taxon>
        <taxon>Saccharopolyspora</taxon>
    </lineage>
</organism>
<comment type="caution">
    <text evidence="8">The sequence shown here is derived from an EMBL/GenBank/DDBJ whole genome shotgun (WGS) entry which is preliminary data.</text>
</comment>
<name>A0A840QIY1_9PSEU</name>
<evidence type="ECO:0000256" key="2">
    <source>
        <dbReference type="ARBA" id="ARBA00023125"/>
    </source>
</evidence>
<feature type="region of interest" description="Disordered" evidence="4">
    <location>
        <begin position="401"/>
        <end position="433"/>
    </location>
</feature>
<proteinExistence type="predicted"/>
<dbReference type="SMART" id="SM00862">
    <property type="entry name" value="Trans_reg_C"/>
    <property type="match status" value="1"/>
</dbReference>
<dbReference type="InterPro" id="IPR036388">
    <property type="entry name" value="WH-like_DNA-bd_sf"/>
</dbReference>
<dbReference type="InterPro" id="IPR016032">
    <property type="entry name" value="Sig_transdc_resp-reg_C-effctor"/>
</dbReference>
<feature type="region of interest" description="Disordered" evidence="4">
    <location>
        <begin position="978"/>
        <end position="1003"/>
    </location>
</feature>
<feature type="compositionally biased region" description="Polar residues" evidence="4">
    <location>
        <begin position="311"/>
        <end position="321"/>
    </location>
</feature>
<evidence type="ECO:0000313" key="8">
    <source>
        <dbReference type="EMBL" id="MBB5157453.1"/>
    </source>
</evidence>
<feature type="domain" description="Bacterial transcriptional activator" evidence="7">
    <location>
        <begin position="839"/>
        <end position="978"/>
    </location>
</feature>
<dbReference type="Proteomes" id="UP000584374">
    <property type="component" value="Unassembled WGS sequence"/>
</dbReference>
<dbReference type="SUPFAM" id="SSF46894">
    <property type="entry name" value="C-terminal effector domain of the bipartite response regulators"/>
    <property type="match status" value="1"/>
</dbReference>
<keyword evidence="5" id="KW-0472">Membrane</keyword>
<feature type="region of interest" description="Disordered" evidence="4">
    <location>
        <begin position="241"/>
        <end position="344"/>
    </location>
</feature>
<feature type="transmembrane region" description="Helical" evidence="5">
    <location>
        <begin position="21"/>
        <end position="54"/>
    </location>
</feature>
<sequence length="1003" mass="107291">MTASPPRHRHRRHRRRIGAPTLVWPIVVAVARIAARLVLGVLASVLLVALVAGLPWALWHYLGWPLPDHLPDVGEMEAVLLGPMSTSVVLNVLACLCWITWAAFVVDVARCTVAALQGLRWPHPQPGGPVHAVAAILVGVLVAAVLGNRAVATAAGISDGAGGRSAAITATAPAWDPTPPCLHSITTVQRTIHGSTVHPSAEIPAAVATTVIVRGPEDGVHDSLSRIAARTLGDGTRWPEIFEANKGKPQPGGGRLTNPNLIYPGEELALPPTTSPATSPPRNDDQDGTLTMPPPLASMPPYLSPVPAPSTMLSPSPSQKQATPARPAAPDPPTGTRPQGDPGIALSPEIFVGVGLATAISTALLIARRRSRRTYQPGSRRRDDLPVAPVVYQLRLAHLRAEHEDTDQNQNPDTDTGSPIGRRHSAKPLVVGTHSDPNAAADARARLDGDTAAGIGVREGRDIALELATAHGLGLVGAGAPAAARALLISMLATENTSAGKAPRPSQAGAMVIIPAEHLQFLLGQQHTRTQWPTTLRVVADLDTALDELEAEILRRTRDDHRSHHQEWPVLALVARSPQQDTQRLQSVLDNGVHLGLVGLLLGQWRPGITAYIRSEGTISTTSPGPGEALRGTRVFRLPEAAAADLMNLLHQAQLDNAPETPGNTQDSSTHPPEATPAGDDAELEVTAITEGTPANTGASLVTDSAVSPGGYGVEAPEQELACDRPVTPIVLTVLGSPRVRWRRDGHDEDSLECDVTAVFPPRQRQLLVFLALHPDGVHRDALVAALWEANPPDRPTNALNTALSRLRRCVREATDGALSDITLTEQGRYHLDPTLVDTDYWHFHHAIAARRTATTDTERITALRHIVAHYGGQLADGMDTEWIDAAREAARRDAIDAVAALARAHVDTDPQYTLDLLETAREFDPHNELLYRDIMRLQDRLDHHDAIPRTLTLLSARMAEIGEQPTPQALTLAARLQHRPESTTSPIRQQHAGNHRGTAAAK</sequence>
<feature type="transmembrane region" description="Helical" evidence="5">
    <location>
        <begin position="88"/>
        <end position="109"/>
    </location>
</feature>
<feature type="compositionally biased region" description="Low complexity" evidence="4">
    <location>
        <begin position="268"/>
        <end position="281"/>
    </location>
</feature>
<keyword evidence="1" id="KW-0805">Transcription regulation</keyword>
<gene>
    <name evidence="8" type="ORF">BJ970_004987</name>
</gene>
<feature type="compositionally biased region" description="Pro residues" evidence="4">
    <location>
        <begin position="292"/>
        <end position="308"/>
    </location>
</feature>
<dbReference type="GO" id="GO:0000160">
    <property type="term" value="P:phosphorelay signal transduction system"/>
    <property type="evidence" value="ECO:0007669"/>
    <property type="project" value="InterPro"/>
</dbReference>
<feature type="compositionally biased region" description="Polar residues" evidence="4">
    <location>
        <begin position="983"/>
        <end position="993"/>
    </location>
</feature>
<keyword evidence="2 8" id="KW-0238">DNA-binding</keyword>
<dbReference type="AlphaFoldDB" id="A0A840QIY1"/>
<evidence type="ECO:0000256" key="3">
    <source>
        <dbReference type="ARBA" id="ARBA00023163"/>
    </source>
</evidence>
<dbReference type="Gene3D" id="1.10.10.10">
    <property type="entry name" value="Winged helix-like DNA-binding domain superfamily/Winged helix DNA-binding domain"/>
    <property type="match status" value="1"/>
</dbReference>
<feature type="compositionally biased region" description="Polar residues" evidence="4">
    <location>
        <begin position="662"/>
        <end position="671"/>
    </location>
</feature>
<dbReference type="SMART" id="SM01043">
    <property type="entry name" value="BTAD"/>
    <property type="match status" value="1"/>
</dbReference>
<accession>A0A840QIY1</accession>
<dbReference type="Gene3D" id="3.10.350.10">
    <property type="entry name" value="LysM domain"/>
    <property type="match status" value="1"/>
</dbReference>
<dbReference type="InterPro" id="IPR018392">
    <property type="entry name" value="LysM"/>
</dbReference>